<accession>A0A915K5K8</accession>
<evidence type="ECO:0000256" key="1">
    <source>
        <dbReference type="SAM" id="MobiDB-lite"/>
    </source>
</evidence>
<evidence type="ECO:0000313" key="3">
    <source>
        <dbReference type="WBParaSite" id="nRc.2.0.1.t34025-RA"/>
    </source>
</evidence>
<protein>
    <submittedName>
        <fullName evidence="3">Uncharacterized protein</fullName>
    </submittedName>
</protein>
<feature type="compositionally biased region" description="Basic residues" evidence="1">
    <location>
        <begin position="96"/>
        <end position="105"/>
    </location>
</feature>
<dbReference type="AlphaFoldDB" id="A0A915K5K8"/>
<evidence type="ECO:0000313" key="2">
    <source>
        <dbReference type="Proteomes" id="UP000887565"/>
    </source>
</evidence>
<feature type="region of interest" description="Disordered" evidence="1">
    <location>
        <begin position="73"/>
        <end position="148"/>
    </location>
</feature>
<reference evidence="3" key="1">
    <citation type="submission" date="2022-11" db="UniProtKB">
        <authorList>
            <consortium name="WormBaseParasite"/>
        </authorList>
    </citation>
    <scope>IDENTIFICATION</scope>
</reference>
<proteinExistence type="predicted"/>
<dbReference type="Proteomes" id="UP000887565">
    <property type="component" value="Unplaced"/>
</dbReference>
<dbReference type="WBParaSite" id="nRc.2.0.1.t34025-RA">
    <property type="protein sequence ID" value="nRc.2.0.1.t34025-RA"/>
    <property type="gene ID" value="nRc.2.0.1.g34025"/>
</dbReference>
<feature type="compositionally biased region" description="Polar residues" evidence="1">
    <location>
        <begin position="121"/>
        <end position="134"/>
    </location>
</feature>
<sequence>MDSTTGTLINIFEDQIVQILKNQKCQTLTFCKEKKLTRTNLFYNRKKQLSAKAAPVQQPAVVDGAGAGRVVLLNTRPINETKSSKKKSSSTTTQRPGHKKKKKGGKNNVDDGDNQGNVDQPSSNNNPKVQQDSHPQGKIYLPKDQPRS</sequence>
<organism evidence="2 3">
    <name type="scientific">Romanomermis culicivorax</name>
    <name type="common">Nematode worm</name>
    <dbReference type="NCBI Taxonomy" id="13658"/>
    <lineage>
        <taxon>Eukaryota</taxon>
        <taxon>Metazoa</taxon>
        <taxon>Ecdysozoa</taxon>
        <taxon>Nematoda</taxon>
        <taxon>Enoplea</taxon>
        <taxon>Dorylaimia</taxon>
        <taxon>Mermithida</taxon>
        <taxon>Mermithoidea</taxon>
        <taxon>Mermithidae</taxon>
        <taxon>Romanomermis</taxon>
    </lineage>
</organism>
<keyword evidence="2" id="KW-1185">Reference proteome</keyword>
<name>A0A915K5K8_ROMCU</name>